<dbReference type="Proteomes" id="UP001175227">
    <property type="component" value="Unassembled WGS sequence"/>
</dbReference>
<comment type="caution">
    <text evidence="2">The sequence shown here is derived from an EMBL/GenBank/DDBJ whole genome shotgun (WGS) entry which is preliminary data.</text>
</comment>
<evidence type="ECO:0000313" key="3">
    <source>
        <dbReference type="Proteomes" id="UP001175227"/>
    </source>
</evidence>
<feature type="compositionally biased region" description="Polar residues" evidence="1">
    <location>
        <begin position="89"/>
        <end position="105"/>
    </location>
</feature>
<accession>A0AA39N6B1</accession>
<sequence>MNVFRRKPKIAPGDSSNTSSLTLSSSSTPAQAVGSPSNDAASVKREGKGKRILRRFGLRDERGHTDTTGHPAAALPNSESSALQSNSSTVASQPLDNAQTMTTKASPDDTHVADTSSGNKIANATMILGIVQTIFEALDGVPYVGMVASLASAAIKVVQVRHRFAVTRCTNSCLITQEVDTCKEEWDKVKATLLKIRDIVLEFRHGRDDSAPLPDDVRSAFQELEKCLRDVLEAVLRYQDVSVGKWVIGRSALKAEATLYVGHIDMAAKAFEVCSFCFCAWL</sequence>
<reference evidence="2" key="1">
    <citation type="submission" date="2023-06" db="EMBL/GenBank/DDBJ databases">
        <authorList>
            <consortium name="Lawrence Berkeley National Laboratory"/>
            <person name="Ahrendt S."/>
            <person name="Sahu N."/>
            <person name="Indic B."/>
            <person name="Wong-Bajracharya J."/>
            <person name="Merenyi Z."/>
            <person name="Ke H.-M."/>
            <person name="Monk M."/>
            <person name="Kocsube S."/>
            <person name="Drula E."/>
            <person name="Lipzen A."/>
            <person name="Balint B."/>
            <person name="Henrissat B."/>
            <person name="Andreopoulos B."/>
            <person name="Martin F.M."/>
            <person name="Harder C.B."/>
            <person name="Rigling D."/>
            <person name="Ford K.L."/>
            <person name="Foster G.D."/>
            <person name="Pangilinan J."/>
            <person name="Papanicolaou A."/>
            <person name="Barry K."/>
            <person name="LaButti K."/>
            <person name="Viragh M."/>
            <person name="Koriabine M."/>
            <person name="Yan M."/>
            <person name="Riley R."/>
            <person name="Champramary S."/>
            <person name="Plett K.L."/>
            <person name="Tsai I.J."/>
            <person name="Slot J."/>
            <person name="Sipos G."/>
            <person name="Plett J."/>
            <person name="Nagy L.G."/>
            <person name="Grigoriev I.V."/>
        </authorList>
    </citation>
    <scope>NUCLEOTIDE SEQUENCE</scope>
    <source>
        <strain evidence="2">ICMP 16352</strain>
    </source>
</reference>
<feature type="compositionally biased region" description="Low complexity" evidence="1">
    <location>
        <begin position="78"/>
        <end position="88"/>
    </location>
</feature>
<proteinExistence type="predicted"/>
<evidence type="ECO:0000313" key="2">
    <source>
        <dbReference type="EMBL" id="KAK0459049.1"/>
    </source>
</evidence>
<keyword evidence="3" id="KW-1185">Reference proteome</keyword>
<protein>
    <submittedName>
        <fullName evidence="2">Uncharacterized protein</fullName>
    </submittedName>
</protein>
<feature type="region of interest" description="Disordered" evidence="1">
    <location>
        <begin position="1"/>
        <end position="116"/>
    </location>
</feature>
<dbReference type="AlphaFoldDB" id="A0AA39N6B1"/>
<feature type="compositionally biased region" description="Basic residues" evidence="1">
    <location>
        <begin position="47"/>
        <end position="56"/>
    </location>
</feature>
<feature type="compositionally biased region" description="Low complexity" evidence="1">
    <location>
        <begin position="15"/>
        <end position="28"/>
    </location>
</feature>
<organism evidence="2 3">
    <name type="scientific">Armillaria novae-zelandiae</name>
    <dbReference type="NCBI Taxonomy" id="153914"/>
    <lineage>
        <taxon>Eukaryota</taxon>
        <taxon>Fungi</taxon>
        <taxon>Dikarya</taxon>
        <taxon>Basidiomycota</taxon>
        <taxon>Agaricomycotina</taxon>
        <taxon>Agaricomycetes</taxon>
        <taxon>Agaricomycetidae</taxon>
        <taxon>Agaricales</taxon>
        <taxon>Marasmiineae</taxon>
        <taxon>Physalacriaceae</taxon>
        <taxon>Armillaria</taxon>
    </lineage>
</organism>
<dbReference type="EMBL" id="JAUEPR010000255">
    <property type="protein sequence ID" value="KAK0459049.1"/>
    <property type="molecule type" value="Genomic_DNA"/>
</dbReference>
<gene>
    <name evidence="2" type="ORF">IW261DRAFT_542144</name>
</gene>
<feature type="compositionally biased region" description="Basic and acidic residues" evidence="1">
    <location>
        <begin position="57"/>
        <end position="67"/>
    </location>
</feature>
<evidence type="ECO:0000256" key="1">
    <source>
        <dbReference type="SAM" id="MobiDB-lite"/>
    </source>
</evidence>
<name>A0AA39N6B1_9AGAR</name>